<proteinExistence type="predicted"/>
<feature type="compositionally biased region" description="Polar residues" evidence="1">
    <location>
        <begin position="611"/>
        <end position="666"/>
    </location>
</feature>
<evidence type="ECO:0000256" key="1">
    <source>
        <dbReference type="SAM" id="MobiDB-lite"/>
    </source>
</evidence>
<feature type="region of interest" description="Disordered" evidence="1">
    <location>
        <begin position="767"/>
        <end position="862"/>
    </location>
</feature>
<feature type="compositionally biased region" description="Polar residues" evidence="1">
    <location>
        <begin position="459"/>
        <end position="477"/>
    </location>
</feature>
<evidence type="ECO:0000313" key="3">
    <source>
        <dbReference type="WBParaSite" id="PSAMB.scaffold1631size29239.g14194.t1"/>
    </source>
</evidence>
<sequence length="862" mass="94381">MCSFCSFCQRAESPRRAALLLPPATATKKHHHTIVSERAEVYLSPRGIPLRRGISPSAGNRKRQGILGLPKTFASHSTVTLELADSVVPSEPSSHVDSLALSHPVDAFTPTTPPNTPAVWNGFTGYSHGHRHPIPANSNPQIGGNMENAGDSKESFKEPSENCSHSSKLYADMRGNGQGDIFDEQRQHAHSLNQKLFAVQEQKSPVGYGANEFQQGDWNGYVVSKSVLPSINISLPTEMRAEETSLNVKKIETLNESIQSSGKETERSYYYARFSTDSLSSSQKSSTTSTEHFEQHYTTDSTGKQDNDLPQKQQTVLDKKTTDSKDGVSLRENANKEMQELHYSENEIGNEDSSERREHIDMPEIEDWEDYTEGSLFSRQRWNGKDRDEVLDAWERRSKMTASSKLNSKKSVNSNVNKQRLSSSPSVKPSVVIETHQKQAEQLAPVLWEDVALNISSDATTAQESAKQEVDNSSSKVPQDPVKSSMLPKSAPSLLLRTLQSPFSAMKSVTKGRPTILPEAEKQNDSMPDKQMAPNSNAPLPPAVYSTEQQPSVPAGRVAPNLNNPRAAWNEPTKVAKIVNAPVPPNAWNVQQSAAPNLSQQTRATLWNGQAVGQASETPSTLNQQMRSNSLNTQPSTAQNSYTQLPLQTTESKSSPAQQRPQTLGSGQLKLQLPTETARPGQPATSPTYAVPDMAKKTRQKVPIPQPPPKPKNSSLRNAYRKYIGKVMGTGTKLNHYTDDDDTISDEDIASATSTTESDYLTTAAIDASTPANNKEDDGNAAAKKREIAYIPTGDASTHESPHSASLHAAPRDAPADFISSGRREEALESGGQKSVTQQQTQLNDRRRPSMELEEQLHGPIG</sequence>
<keyword evidence="2" id="KW-1185">Reference proteome</keyword>
<feature type="compositionally biased region" description="Low complexity" evidence="1">
    <location>
        <begin position="279"/>
        <end position="290"/>
    </location>
</feature>
<feature type="region of interest" description="Disordered" evidence="1">
    <location>
        <begin position="611"/>
        <end position="691"/>
    </location>
</feature>
<name>A0A914VAE8_9BILA</name>
<organism evidence="2 3">
    <name type="scientific">Plectus sambesii</name>
    <dbReference type="NCBI Taxonomy" id="2011161"/>
    <lineage>
        <taxon>Eukaryota</taxon>
        <taxon>Metazoa</taxon>
        <taxon>Ecdysozoa</taxon>
        <taxon>Nematoda</taxon>
        <taxon>Chromadorea</taxon>
        <taxon>Plectida</taxon>
        <taxon>Plectina</taxon>
        <taxon>Plectoidea</taxon>
        <taxon>Plectidae</taxon>
        <taxon>Plectus</taxon>
    </lineage>
</organism>
<feature type="compositionally biased region" description="Basic and acidic residues" evidence="1">
    <location>
        <begin position="150"/>
        <end position="160"/>
    </location>
</feature>
<feature type="compositionally biased region" description="Basic and acidic residues" evidence="1">
    <location>
        <begin position="317"/>
        <end position="331"/>
    </location>
</feature>
<feature type="region of interest" description="Disordered" evidence="1">
    <location>
        <begin position="397"/>
        <end position="430"/>
    </location>
</feature>
<protein>
    <submittedName>
        <fullName evidence="3">Uncharacterized protein</fullName>
    </submittedName>
</protein>
<dbReference type="WBParaSite" id="PSAMB.scaffold1631size29239.g14194.t1">
    <property type="protein sequence ID" value="PSAMB.scaffold1631size29239.g14194.t1"/>
    <property type="gene ID" value="PSAMB.scaffold1631size29239.g14194"/>
</dbReference>
<evidence type="ECO:0000313" key="2">
    <source>
        <dbReference type="Proteomes" id="UP000887566"/>
    </source>
</evidence>
<feature type="region of interest" description="Disordered" evidence="1">
    <location>
        <begin position="505"/>
        <end position="555"/>
    </location>
</feature>
<feature type="compositionally biased region" description="Basic and acidic residues" evidence="1">
    <location>
        <begin position="291"/>
        <end position="309"/>
    </location>
</feature>
<dbReference type="Proteomes" id="UP000887566">
    <property type="component" value="Unplaced"/>
</dbReference>
<feature type="compositionally biased region" description="Low complexity" evidence="1">
    <location>
        <begin position="403"/>
        <end position="430"/>
    </location>
</feature>
<dbReference type="AlphaFoldDB" id="A0A914VAE8"/>
<feature type="region of interest" description="Disordered" evidence="1">
    <location>
        <begin position="279"/>
        <end position="331"/>
    </location>
</feature>
<feature type="region of interest" description="Disordered" evidence="1">
    <location>
        <begin position="459"/>
        <end position="490"/>
    </location>
</feature>
<feature type="region of interest" description="Disordered" evidence="1">
    <location>
        <begin position="698"/>
        <end position="717"/>
    </location>
</feature>
<feature type="compositionally biased region" description="Basic and acidic residues" evidence="1">
    <location>
        <begin position="519"/>
        <end position="528"/>
    </location>
</feature>
<feature type="compositionally biased region" description="Polar residues" evidence="1">
    <location>
        <begin position="832"/>
        <end position="843"/>
    </location>
</feature>
<reference evidence="3" key="1">
    <citation type="submission" date="2022-11" db="UniProtKB">
        <authorList>
            <consortium name="WormBaseParasite"/>
        </authorList>
    </citation>
    <scope>IDENTIFICATION</scope>
</reference>
<feature type="compositionally biased region" description="Basic and acidic residues" evidence="1">
    <location>
        <begin position="844"/>
        <end position="862"/>
    </location>
</feature>
<feature type="compositionally biased region" description="Basic and acidic residues" evidence="1">
    <location>
        <begin position="774"/>
        <end position="788"/>
    </location>
</feature>
<feature type="region of interest" description="Disordered" evidence="1">
    <location>
        <begin position="136"/>
        <end position="165"/>
    </location>
</feature>
<accession>A0A914VAE8</accession>